<organism evidence="2">
    <name type="scientific">Heterosigma akashiwo</name>
    <name type="common">Chromophytic alga</name>
    <name type="synonym">Heterosigma carterae</name>
    <dbReference type="NCBI Taxonomy" id="2829"/>
    <lineage>
        <taxon>Eukaryota</taxon>
        <taxon>Sar</taxon>
        <taxon>Stramenopiles</taxon>
        <taxon>Ochrophyta</taxon>
        <taxon>Raphidophyceae</taxon>
        <taxon>Chattonellales</taxon>
        <taxon>Chattonellaceae</taxon>
        <taxon>Heterosigma</taxon>
    </lineage>
</organism>
<dbReference type="SMART" id="SM00332">
    <property type="entry name" value="PP2Cc"/>
    <property type="match status" value="1"/>
</dbReference>
<sequence length="349" mass="38369">MKNGRDHRQIAATESEIEEISHASCYSVISEIEAEGEDGKPIFGTRLSSEVTVQLPGGTRRLAIGMRSRPGQNRRGHRKKNQDSILIQNIPSKGIVKGQFAVGVFDGHGPFGAEVSSFVSKRFSNFDVSESLGVQDQWEKLFEDVWTDLSSQESINIHRSGSTANVCVFEDSNTLHCFNVGDCRAVLGSLIQNTRWTVKDLSSDHSPARPDERERVEASGGKVGRIGEVLRIFLKDTWEKPGLTMTRSFGDGLARTIGVHSVPEVFQPTNFSSSKQHILIVASDGIWEHSSSQDAVQMAARFWQRGAGGGGAQAAAEGLVEEARMHWEENEATVDDCTCIVCFIDREDC</sequence>
<protein>
    <recommendedName>
        <fullName evidence="1">PPM-type phosphatase domain-containing protein</fullName>
    </recommendedName>
</protein>
<dbReference type="PROSITE" id="PS51746">
    <property type="entry name" value="PPM_2"/>
    <property type="match status" value="1"/>
</dbReference>
<dbReference type="GO" id="GO:0004722">
    <property type="term" value="F:protein serine/threonine phosphatase activity"/>
    <property type="evidence" value="ECO:0007669"/>
    <property type="project" value="InterPro"/>
</dbReference>
<dbReference type="InterPro" id="IPR001932">
    <property type="entry name" value="PPM-type_phosphatase-like_dom"/>
</dbReference>
<dbReference type="CDD" id="cd00143">
    <property type="entry name" value="PP2Cc"/>
    <property type="match status" value="1"/>
</dbReference>
<feature type="domain" description="PPM-type phosphatase" evidence="1">
    <location>
        <begin position="63"/>
        <end position="344"/>
    </location>
</feature>
<name>A0A7S3YLR5_HETAK</name>
<proteinExistence type="predicted"/>
<dbReference type="Pfam" id="PF00481">
    <property type="entry name" value="PP2C"/>
    <property type="match status" value="1"/>
</dbReference>
<accession>A0A7S3YLR5</accession>
<evidence type="ECO:0000259" key="1">
    <source>
        <dbReference type="PROSITE" id="PS51746"/>
    </source>
</evidence>
<gene>
    <name evidence="2" type="ORF">HAKA00212_LOCUS26915</name>
</gene>
<dbReference type="InterPro" id="IPR015655">
    <property type="entry name" value="PP2C"/>
</dbReference>
<dbReference type="Gene3D" id="3.60.40.10">
    <property type="entry name" value="PPM-type phosphatase domain"/>
    <property type="match status" value="1"/>
</dbReference>
<dbReference type="EMBL" id="HBIU01062557">
    <property type="protein sequence ID" value="CAE0655563.1"/>
    <property type="molecule type" value="Transcribed_RNA"/>
</dbReference>
<dbReference type="PANTHER" id="PTHR47992">
    <property type="entry name" value="PROTEIN PHOSPHATASE"/>
    <property type="match status" value="1"/>
</dbReference>
<dbReference type="InterPro" id="IPR036457">
    <property type="entry name" value="PPM-type-like_dom_sf"/>
</dbReference>
<evidence type="ECO:0000313" key="2">
    <source>
        <dbReference type="EMBL" id="CAE0655563.1"/>
    </source>
</evidence>
<dbReference type="SUPFAM" id="SSF81606">
    <property type="entry name" value="PP2C-like"/>
    <property type="match status" value="1"/>
</dbReference>
<dbReference type="AlphaFoldDB" id="A0A7S3YLR5"/>
<reference evidence="2" key="1">
    <citation type="submission" date="2021-01" db="EMBL/GenBank/DDBJ databases">
        <authorList>
            <person name="Corre E."/>
            <person name="Pelletier E."/>
            <person name="Niang G."/>
            <person name="Scheremetjew M."/>
            <person name="Finn R."/>
            <person name="Kale V."/>
            <person name="Holt S."/>
            <person name="Cochrane G."/>
            <person name="Meng A."/>
            <person name="Brown T."/>
            <person name="Cohen L."/>
        </authorList>
    </citation>
    <scope>NUCLEOTIDE SEQUENCE</scope>
    <source>
        <strain evidence="2">CCMP3107</strain>
    </source>
</reference>